<comment type="similarity">
    <text evidence="1 6">Belongs to the class-A beta-lactamase family.</text>
</comment>
<dbReference type="AlphaFoldDB" id="A0A7K1LJQ8"/>
<dbReference type="PROSITE" id="PS00146">
    <property type="entry name" value="BETA_LACTAMASE_A"/>
    <property type="match status" value="1"/>
</dbReference>
<evidence type="ECO:0000256" key="6">
    <source>
        <dbReference type="RuleBase" id="RU361140"/>
    </source>
</evidence>
<feature type="signal peptide" evidence="8">
    <location>
        <begin position="1"/>
        <end position="44"/>
    </location>
</feature>
<evidence type="ECO:0000256" key="4">
    <source>
        <dbReference type="ARBA" id="ARBA00022801"/>
    </source>
</evidence>
<evidence type="ECO:0000256" key="5">
    <source>
        <dbReference type="ARBA" id="ARBA00023251"/>
    </source>
</evidence>
<reference evidence="10 11" key="1">
    <citation type="submission" date="2019-12" db="EMBL/GenBank/DDBJ databases">
        <authorList>
            <person name="Li J."/>
            <person name="Shi Y."/>
            <person name="Xu G."/>
            <person name="Xiao D."/>
            <person name="Ran X."/>
        </authorList>
    </citation>
    <scope>NUCLEOTIDE SEQUENCE [LARGE SCALE GENOMIC DNA]</scope>
    <source>
        <strain evidence="10 11">JCM 15915</strain>
    </source>
</reference>
<name>A0A7K1LJQ8_9MICC</name>
<evidence type="ECO:0000313" key="10">
    <source>
        <dbReference type="EMBL" id="MUN55437.1"/>
    </source>
</evidence>
<dbReference type="InterPro" id="IPR012338">
    <property type="entry name" value="Beta-lactam/transpept-like"/>
</dbReference>
<keyword evidence="8" id="KW-0732">Signal</keyword>
<keyword evidence="4 6" id="KW-0378">Hydrolase</keyword>
<dbReference type="InterPro" id="IPR045155">
    <property type="entry name" value="Beta-lactam_cat"/>
</dbReference>
<keyword evidence="11" id="KW-1185">Reference proteome</keyword>
<evidence type="ECO:0000256" key="8">
    <source>
        <dbReference type="SAM" id="SignalP"/>
    </source>
</evidence>
<dbReference type="Pfam" id="PF13354">
    <property type="entry name" value="Beta-lactamase2"/>
    <property type="match status" value="1"/>
</dbReference>
<organism evidence="10 11">
    <name type="scientific">Rothia koreensis</name>
    <dbReference type="NCBI Taxonomy" id="592378"/>
    <lineage>
        <taxon>Bacteria</taxon>
        <taxon>Bacillati</taxon>
        <taxon>Actinomycetota</taxon>
        <taxon>Actinomycetes</taxon>
        <taxon>Micrococcales</taxon>
        <taxon>Micrococcaceae</taxon>
        <taxon>Rothia</taxon>
    </lineage>
</organism>
<comment type="caution">
    <text evidence="10">The sequence shown here is derived from an EMBL/GenBank/DDBJ whole genome shotgun (WGS) entry which is preliminary data.</text>
</comment>
<dbReference type="SUPFAM" id="SSF56601">
    <property type="entry name" value="beta-lactamase/transpeptidase-like"/>
    <property type="match status" value="1"/>
</dbReference>
<gene>
    <name evidence="10" type="primary">bla</name>
    <name evidence="10" type="ORF">GMA10_09490</name>
</gene>
<feature type="domain" description="Beta-lactamase class A catalytic" evidence="9">
    <location>
        <begin position="86"/>
        <end position="301"/>
    </location>
</feature>
<feature type="region of interest" description="Disordered" evidence="7">
    <location>
        <begin position="1"/>
        <end position="20"/>
    </location>
</feature>
<dbReference type="Gene3D" id="3.40.710.10">
    <property type="entry name" value="DD-peptidase/beta-lactamase superfamily"/>
    <property type="match status" value="1"/>
</dbReference>
<feature type="region of interest" description="Disordered" evidence="7">
    <location>
        <begin position="47"/>
        <end position="70"/>
    </location>
</feature>
<dbReference type="GO" id="GO:0008800">
    <property type="term" value="F:beta-lactamase activity"/>
    <property type="evidence" value="ECO:0007669"/>
    <property type="project" value="UniProtKB-UniRule"/>
</dbReference>
<evidence type="ECO:0000259" key="9">
    <source>
        <dbReference type="Pfam" id="PF13354"/>
    </source>
</evidence>
<evidence type="ECO:0000256" key="2">
    <source>
        <dbReference type="ARBA" id="ARBA00012865"/>
    </source>
</evidence>
<dbReference type="PROSITE" id="PS51318">
    <property type="entry name" value="TAT"/>
    <property type="match status" value="1"/>
</dbReference>
<dbReference type="PRINTS" id="PR00118">
    <property type="entry name" value="BLACTAMASEA"/>
</dbReference>
<dbReference type="GO" id="GO:0030655">
    <property type="term" value="P:beta-lactam antibiotic catabolic process"/>
    <property type="evidence" value="ECO:0007669"/>
    <property type="project" value="InterPro"/>
</dbReference>
<accession>A0A7K1LJQ8</accession>
<dbReference type="Proteomes" id="UP000462152">
    <property type="component" value="Unassembled WGS sequence"/>
</dbReference>
<evidence type="ECO:0000256" key="1">
    <source>
        <dbReference type="ARBA" id="ARBA00009009"/>
    </source>
</evidence>
<feature type="compositionally biased region" description="Low complexity" evidence="7">
    <location>
        <begin position="47"/>
        <end position="65"/>
    </location>
</feature>
<feature type="chain" id="PRO_5029606371" description="Beta-lactamase" evidence="8">
    <location>
        <begin position="45"/>
        <end position="329"/>
    </location>
</feature>
<dbReference type="InterPro" id="IPR006311">
    <property type="entry name" value="TAT_signal"/>
</dbReference>
<dbReference type="InterPro" id="IPR000871">
    <property type="entry name" value="Beta-lactam_class-A"/>
</dbReference>
<dbReference type="OrthoDB" id="9784149at2"/>
<evidence type="ECO:0000256" key="7">
    <source>
        <dbReference type="SAM" id="MobiDB-lite"/>
    </source>
</evidence>
<dbReference type="EMBL" id="WOGT01000005">
    <property type="protein sequence ID" value="MUN55437.1"/>
    <property type="molecule type" value="Genomic_DNA"/>
</dbReference>
<dbReference type="PANTHER" id="PTHR35333">
    <property type="entry name" value="BETA-LACTAMASE"/>
    <property type="match status" value="1"/>
</dbReference>
<dbReference type="GO" id="GO:0046677">
    <property type="term" value="P:response to antibiotic"/>
    <property type="evidence" value="ECO:0007669"/>
    <property type="project" value="UniProtKB-UniRule"/>
</dbReference>
<protein>
    <recommendedName>
        <fullName evidence="3 6">Beta-lactamase</fullName>
        <ecNumber evidence="2 6">3.5.2.6</ecNumber>
    </recommendedName>
</protein>
<comment type="catalytic activity">
    <reaction evidence="6">
        <text>a beta-lactam + H2O = a substituted beta-amino acid</text>
        <dbReference type="Rhea" id="RHEA:20401"/>
        <dbReference type="ChEBI" id="CHEBI:15377"/>
        <dbReference type="ChEBI" id="CHEBI:35627"/>
        <dbReference type="ChEBI" id="CHEBI:140347"/>
        <dbReference type="EC" id="3.5.2.6"/>
    </reaction>
</comment>
<sequence length="329" mass="33759">MSFLLPQEHSARSAGRQAASSSMTRRTILAGAAAAIPAAFVATAAGASAPGGTPSDGGAPASGGTQNSDVVSELRELERQLDGEIGVHAIDTSTGECFGYRDQQPFLLCSVSKVLVVATVLNRASHDPKLLGRRVDITQEDILAYAPVTSKHLEDGMTVEELCAAALTVSDNTASNLLMEQCGGPEAVTDFVRSTGDLTTRLDRIEPDLNDASGGLDTTTPAAFSETLNRLTLGGALSASGRDKLVGWMKESATGAEQIRAGLPEGTLVGDKTGSGTHGESNDVAVIWPKQGGPIIMSVFTTSSRADDTDGQKAAIAGTARAVFGGITG</sequence>
<dbReference type="EC" id="3.5.2.6" evidence="2 6"/>
<dbReference type="RefSeq" id="WP_129316411.1">
    <property type="nucleotide sequence ID" value="NZ_NOIQ01000028.1"/>
</dbReference>
<dbReference type="NCBIfam" id="NF033103">
    <property type="entry name" value="bla_class_A"/>
    <property type="match status" value="1"/>
</dbReference>
<evidence type="ECO:0000256" key="3">
    <source>
        <dbReference type="ARBA" id="ARBA00018879"/>
    </source>
</evidence>
<dbReference type="InterPro" id="IPR023650">
    <property type="entry name" value="Beta-lactam_class-A_AS"/>
</dbReference>
<proteinExistence type="inferred from homology"/>
<keyword evidence="5 6" id="KW-0046">Antibiotic resistance</keyword>
<evidence type="ECO:0000313" key="11">
    <source>
        <dbReference type="Proteomes" id="UP000462152"/>
    </source>
</evidence>
<dbReference type="PANTHER" id="PTHR35333:SF3">
    <property type="entry name" value="BETA-LACTAMASE-TYPE TRANSPEPTIDASE FOLD CONTAINING PROTEIN"/>
    <property type="match status" value="1"/>
</dbReference>